<comment type="caution">
    <text evidence="1">The sequence shown here is derived from an EMBL/GenBank/DDBJ whole genome shotgun (WGS) entry which is preliminary data.</text>
</comment>
<sequence>MKYFNKKTGENKILNDKSDVKKIDQIRNEISKFPEELKAELKEQGFDINNDQHVYDLYIETKEAKKSQAENANQILSEAELDSISGGAQGIDWKKSQKAKRLKEIMENPNHYRPVRHRPG</sequence>
<dbReference type="EMBL" id="JIDS01000002">
    <property type="protein sequence ID" value="EZK39319.1"/>
    <property type="molecule type" value="Genomic_DNA"/>
</dbReference>
<proteinExistence type="predicted"/>
<reference evidence="1 2" key="1">
    <citation type="submission" date="2014-03" db="EMBL/GenBank/DDBJ databases">
        <title>The Genome Sequence of Francisella tularensis subsp. tularensis str. SCHU S4 substr. FSC043.</title>
        <authorList>
            <consortium name="The Broad Institute Genomics Platform"/>
            <consortium name="The Broad Institute Genome Sequencing Center for Infectious Disease"/>
            <person name="Chapman S.B."/>
            <person name="Guina T."/>
            <person name="Gelhaus C."/>
            <person name="Comer J."/>
            <person name="Sellati T."/>
            <person name="Sjostedt A."/>
            <person name="Young S.K."/>
            <person name="Zeng Q."/>
            <person name="Gargeya S."/>
            <person name="Abouelleil A."/>
            <person name="Alvarado L."/>
            <person name="Chapman S.B."/>
            <person name="Gainer-Dewar J."/>
            <person name="Goldberg J."/>
            <person name="Griggs A."/>
            <person name="Gujja S."/>
            <person name="Hansen M."/>
            <person name="Howarth C."/>
            <person name="Imamovic A."/>
            <person name="Larimer J."/>
            <person name="Murphy C."/>
            <person name="Naylor J."/>
            <person name="Pearson M."/>
            <person name="Poon T.W."/>
            <person name="Priest M."/>
            <person name="Roberts A."/>
            <person name="Saif S."/>
            <person name="Shea T."/>
            <person name="Sykes S."/>
            <person name="Wortman J."/>
            <person name="Nusbaum C."/>
            <person name="Birren B."/>
        </authorList>
    </citation>
    <scope>NUCLEOTIDE SEQUENCE [LARGE SCALE GENOMIC DNA]</scope>
    <source>
        <strain evidence="1 2">Schu S4</strain>
    </source>
</reference>
<gene>
    <name evidence="1" type="ORF">P250_04114</name>
</gene>
<dbReference type="Proteomes" id="UP000023806">
    <property type="component" value="Unassembled WGS sequence"/>
</dbReference>
<dbReference type="AlphaFoldDB" id="A0AAD3AVD0"/>
<accession>A0AAD3AVD0</accession>
<evidence type="ECO:0000313" key="1">
    <source>
        <dbReference type="EMBL" id="EZK39319.1"/>
    </source>
</evidence>
<organism evidence="1 2">
    <name type="scientific">Francisella tularensis subsp. tularensis str. SCHU S4 substr. FSC237</name>
    <dbReference type="NCBI Taxonomy" id="1341660"/>
    <lineage>
        <taxon>Bacteria</taxon>
        <taxon>Pseudomonadati</taxon>
        <taxon>Pseudomonadota</taxon>
        <taxon>Gammaproteobacteria</taxon>
        <taxon>Thiotrichales</taxon>
        <taxon>Francisellaceae</taxon>
        <taxon>Francisella</taxon>
    </lineage>
</organism>
<dbReference type="GeneID" id="39482338"/>
<protein>
    <submittedName>
        <fullName evidence="1">Uncharacterized protein</fullName>
    </submittedName>
</protein>
<name>A0AAD3AVD0_FRATT</name>
<evidence type="ECO:0000313" key="2">
    <source>
        <dbReference type="Proteomes" id="UP000023806"/>
    </source>
</evidence>
<dbReference type="RefSeq" id="WP_003024340.1">
    <property type="nucleotide sequence ID" value="NZ_KK211923.1"/>
</dbReference>